<feature type="signal peptide" evidence="3">
    <location>
        <begin position="1"/>
        <end position="21"/>
    </location>
</feature>
<dbReference type="PANTHER" id="PTHR35340">
    <property type="entry name" value="PQQ ENZYME REPEAT PROTEIN-RELATED"/>
    <property type="match status" value="1"/>
</dbReference>
<comment type="caution">
    <text evidence="5">The sequence shown here is derived from an EMBL/GenBank/DDBJ whole genome shotgun (WGS) entry which is preliminary data.</text>
</comment>
<dbReference type="InterPro" id="IPR053143">
    <property type="entry name" value="Arylsulfate_ST"/>
</dbReference>
<feature type="compositionally biased region" description="Acidic residues" evidence="2">
    <location>
        <begin position="562"/>
        <end position="576"/>
    </location>
</feature>
<proteinExistence type="predicted"/>
<evidence type="ECO:0000256" key="3">
    <source>
        <dbReference type="SAM" id="SignalP"/>
    </source>
</evidence>
<organism evidence="5 6">
    <name type="scientific">Hortaea werneckii</name>
    <name type="common">Black yeast</name>
    <name type="synonym">Cladosporium werneckii</name>
    <dbReference type="NCBI Taxonomy" id="91943"/>
    <lineage>
        <taxon>Eukaryota</taxon>
        <taxon>Fungi</taxon>
        <taxon>Dikarya</taxon>
        <taxon>Ascomycota</taxon>
        <taxon>Pezizomycotina</taxon>
        <taxon>Dothideomycetes</taxon>
        <taxon>Dothideomycetidae</taxon>
        <taxon>Mycosphaerellales</taxon>
        <taxon>Teratosphaeriaceae</taxon>
        <taxon>Hortaea</taxon>
    </lineage>
</organism>
<evidence type="ECO:0000313" key="6">
    <source>
        <dbReference type="Proteomes" id="UP000268823"/>
    </source>
</evidence>
<keyword evidence="3" id="KW-0732">Signal</keyword>
<gene>
    <name evidence="5" type="ORF">D0861_01534</name>
</gene>
<accession>A0A3M7FZA7</accession>
<dbReference type="InterPro" id="IPR039535">
    <property type="entry name" value="ASST-like"/>
</dbReference>
<dbReference type="PANTHER" id="PTHR35340:SF9">
    <property type="entry name" value="ASST-DOMAIN-CONTAINING PROTEIN"/>
    <property type="match status" value="1"/>
</dbReference>
<feature type="region of interest" description="Disordered" evidence="2">
    <location>
        <begin position="548"/>
        <end position="603"/>
    </location>
</feature>
<dbReference type="InterPro" id="IPR027417">
    <property type="entry name" value="P-loop_NTPase"/>
</dbReference>
<evidence type="ECO:0000256" key="2">
    <source>
        <dbReference type="SAM" id="MobiDB-lite"/>
    </source>
</evidence>
<feature type="coiled-coil region" evidence="1">
    <location>
        <begin position="1046"/>
        <end position="1107"/>
    </location>
</feature>
<dbReference type="SUPFAM" id="SSF52540">
    <property type="entry name" value="P-loop containing nucleoside triphosphate hydrolases"/>
    <property type="match status" value="1"/>
</dbReference>
<dbReference type="Proteomes" id="UP000268823">
    <property type="component" value="Unassembled WGS sequence"/>
</dbReference>
<keyword evidence="1" id="KW-0175">Coiled coil</keyword>
<protein>
    <recommendedName>
        <fullName evidence="4">DUF7605 domain-containing protein</fullName>
    </recommendedName>
</protein>
<evidence type="ECO:0000313" key="5">
    <source>
        <dbReference type="EMBL" id="RMY94192.1"/>
    </source>
</evidence>
<dbReference type="Pfam" id="PF14269">
    <property type="entry name" value="Arylsulfotran_2"/>
    <property type="match status" value="1"/>
</dbReference>
<evidence type="ECO:0000256" key="1">
    <source>
        <dbReference type="SAM" id="Coils"/>
    </source>
</evidence>
<name>A0A3M7FZA7_HORWE</name>
<dbReference type="EMBL" id="QWIR01000015">
    <property type="protein sequence ID" value="RMY94192.1"/>
    <property type="molecule type" value="Genomic_DNA"/>
</dbReference>
<sequence>MEKLYWLATAVAAVSMGFANAQLAQVDNDTMPTSMFMTRPQSLAPVLNITHSGDFSQGYIFIGPYQHPGAGPYIFDKFGNLVWDGFGITGSTNAHDFKVCQYRGKPHLCFSQMNQRNGYGVGQGLIIDSSYRVVASVQTGRDAMPADMHEMNVIDDDDNPTAILTSYRAIPYDLSGYNITTGMGWLSEGMFQEIDIQSGEVLFEWYSSEHVDPSDSQVLPDTTDISGDGLKRTTAWDYYHINSIDKSKRTGNYLVSARHVSSFYYVNATDQSIIWTLSYQGHSDFECTNFNFSYQHDARIVSENDTHTEFTFFDNASNCYNQTDQESSGRFITINHETKKATQTRRVLPPGSISSCSQGNTQLLENGNVFQGWGDKSWISEHDADDNLVLAAHFTNGDAVTAMNYRAFSFGWESTPANTKPAVYSYARTKDGVNEIHVSWNGATTVATWTFYAAQEIGQEFKKIGSTGHRGFETIWSAPEYYAWIMVEAVAWDAPSPSHCWRLLGHSCSFVMMEEDVKGRIMSSSPVNHEDATVDDSHLHSNMTDIAEASKDGSEGKSVAEAEGDSESLFLQDDEESLKAEDQSDRATNEAPSPEEVKVDDKQYTYDQAIVPHLPETAVMTTTSLKLDDNKAAHDQLNVQRLPETAVTTTTPPKRTKSEQAGRTLQISSRKKSKASINRTPPYNDEWEKEASQLAVDQPCFAQAEKLVPVICDLVSSQTEMLKSKGYHDEEIANIVHKLGDLRFVDKTYGRNASKPTGCLGVTAAGKSTLMNCLTSQENIAAECDEGESGTSVIQELVMAEIDQIETFRAVVYYHSNRKIEALVKKHFQTIHDFQNLNTEDLDTDEYSAWQADYETALIFFYTILCERDEFMRADATLTYFNNATSRDDSVMLQQLSTWILEYLTTLTRGEGATVMQANAMREMNRELAKFKGPAKTGVDGSRRASPWPLVRTIKMQLRARILSEGAVLADLPGLSDTNKLRVQATRDYIKNCGTVMIVHPILRIQSQDTVWNEVNECIRNGKQSNLVIVCTKVDDIKHSGERQISADDRETLDKLRAEADRLAADIAELEEALEDAEESEYKSINLELKEKKVLRARKEAEWKEENIVSRNRRNIEGIQTKYRKAVDDPCASVPVFCVSNTIYQQHMKGFDNDNPPDLSVEATGIPGLRKYLFEIPARRKHGALQKLGRQTLPRVLLALEMQCCKTRLERKQDIECKVVKPLKDFKDELHTLKALLNRKYEAALQDTLHEQESKWYEAANALHTRWVKYKYAKYFAFCRHSGDWKDPSKKNVQWNVQIVDLFADDMMNAFTEVKKAFNEIQADFIHKLDRLLEELDTDLHESPQLMGLNLDSLHKVIELTRAAVNDKTNKLFRKLDNTINNVRYNAMSAETTESYVKKSMQTAYEKCKACKGTGLFKNIKHIIGQKLNGPQNVFLDVKDGAIADFEDYVDLWITAVENKVGAEFQAVIDDFNGRFVDVEEEDETKHGFRKELLQTVQKALAMVDTELKAELDACAQFN</sequence>
<dbReference type="Gene3D" id="3.40.50.300">
    <property type="entry name" value="P-loop containing nucleotide triphosphate hydrolases"/>
    <property type="match status" value="1"/>
</dbReference>
<dbReference type="Pfam" id="PF24564">
    <property type="entry name" value="DUF7605"/>
    <property type="match status" value="1"/>
</dbReference>
<feature type="chain" id="PRO_5017946020" description="DUF7605 domain-containing protein" evidence="3">
    <location>
        <begin position="22"/>
        <end position="1519"/>
    </location>
</feature>
<feature type="compositionally biased region" description="Basic and acidic residues" evidence="2">
    <location>
        <begin position="548"/>
        <end position="560"/>
    </location>
</feature>
<evidence type="ECO:0000259" key="4">
    <source>
        <dbReference type="Pfam" id="PF24564"/>
    </source>
</evidence>
<dbReference type="VEuPathDB" id="FungiDB:BTJ68_02279"/>
<reference evidence="5 6" key="1">
    <citation type="journal article" date="2018" name="BMC Genomics">
        <title>Genomic evidence for intraspecific hybridization in a clonal and extremely halotolerant yeast.</title>
        <authorList>
            <person name="Gostincar C."/>
            <person name="Stajich J.E."/>
            <person name="Zupancic J."/>
            <person name="Zalar P."/>
            <person name="Gunde-Cimerman N."/>
        </authorList>
    </citation>
    <scope>NUCLEOTIDE SEQUENCE [LARGE SCALE GENOMIC DNA]</scope>
    <source>
        <strain evidence="5 6">EXF-2788</strain>
    </source>
</reference>
<feature type="domain" description="DUF7605" evidence="4">
    <location>
        <begin position="1252"/>
        <end position="1430"/>
    </location>
</feature>
<dbReference type="OrthoDB" id="5427350at2759"/>
<dbReference type="CDD" id="cd00882">
    <property type="entry name" value="Ras_like_GTPase"/>
    <property type="match status" value="1"/>
</dbReference>
<feature type="compositionally biased region" description="Basic and acidic residues" evidence="2">
    <location>
        <begin position="577"/>
        <end position="588"/>
    </location>
</feature>
<dbReference type="InterPro" id="IPR056024">
    <property type="entry name" value="DUF7605"/>
</dbReference>